<dbReference type="InterPro" id="IPR002213">
    <property type="entry name" value="UDP_glucos_trans"/>
</dbReference>
<dbReference type="CDD" id="cd03784">
    <property type="entry name" value="GT1_Gtf-like"/>
    <property type="match status" value="1"/>
</dbReference>
<dbReference type="AlphaFoldDB" id="A0A7X2IS43"/>
<name>A0A7X2IS43_9BURK</name>
<dbReference type="SUPFAM" id="SSF53756">
    <property type="entry name" value="UDP-Glycosyltransferase/glycogen phosphorylase"/>
    <property type="match status" value="1"/>
</dbReference>
<dbReference type="RefSeq" id="WP_154379026.1">
    <property type="nucleotide sequence ID" value="NZ_WKJJ01000017.1"/>
</dbReference>
<protein>
    <recommendedName>
        <fullName evidence="1">Erythromycin biosynthesis protein CIII-like C-terminal domain-containing protein</fullName>
    </recommendedName>
</protein>
<dbReference type="PANTHER" id="PTHR48050:SF13">
    <property type="entry name" value="STEROL 3-BETA-GLUCOSYLTRANSFERASE UGT80A2"/>
    <property type="match status" value="1"/>
</dbReference>
<dbReference type="GO" id="GO:0016758">
    <property type="term" value="F:hexosyltransferase activity"/>
    <property type="evidence" value="ECO:0007669"/>
    <property type="project" value="UniProtKB-ARBA"/>
</dbReference>
<accession>A0A7X2IS43</accession>
<dbReference type="FunFam" id="3.40.50.2000:FF:000009">
    <property type="entry name" value="Sterol 3-beta-glucosyltransferase UGT80A2"/>
    <property type="match status" value="1"/>
</dbReference>
<keyword evidence="3" id="KW-1185">Reference proteome</keyword>
<dbReference type="EMBL" id="WKJJ01000017">
    <property type="protein sequence ID" value="MRV74960.1"/>
    <property type="molecule type" value="Genomic_DNA"/>
</dbReference>
<dbReference type="GO" id="GO:0008194">
    <property type="term" value="F:UDP-glycosyltransferase activity"/>
    <property type="evidence" value="ECO:0007669"/>
    <property type="project" value="InterPro"/>
</dbReference>
<dbReference type="Gene3D" id="3.40.50.2000">
    <property type="entry name" value="Glycogen Phosphorylase B"/>
    <property type="match status" value="2"/>
</dbReference>
<dbReference type="Proteomes" id="UP000446768">
    <property type="component" value="Unassembled WGS sequence"/>
</dbReference>
<organism evidence="2 3">
    <name type="scientific">Pseudoduganella rivuli</name>
    <dbReference type="NCBI Taxonomy" id="2666085"/>
    <lineage>
        <taxon>Bacteria</taxon>
        <taxon>Pseudomonadati</taxon>
        <taxon>Pseudomonadota</taxon>
        <taxon>Betaproteobacteria</taxon>
        <taxon>Burkholderiales</taxon>
        <taxon>Oxalobacteraceae</taxon>
        <taxon>Telluria group</taxon>
        <taxon>Pseudoduganella</taxon>
    </lineage>
</organism>
<reference evidence="2 3" key="1">
    <citation type="submission" date="2019-11" db="EMBL/GenBank/DDBJ databases">
        <title>Novel species isolated from a subtropical stream in China.</title>
        <authorList>
            <person name="Lu H."/>
        </authorList>
    </citation>
    <scope>NUCLEOTIDE SEQUENCE [LARGE SCALE GENOMIC DNA]</scope>
    <source>
        <strain evidence="2 3">FT92W</strain>
    </source>
</reference>
<evidence type="ECO:0000313" key="3">
    <source>
        <dbReference type="Proteomes" id="UP000446768"/>
    </source>
</evidence>
<dbReference type="PANTHER" id="PTHR48050">
    <property type="entry name" value="STEROL 3-BETA-GLUCOSYLTRANSFERASE"/>
    <property type="match status" value="1"/>
</dbReference>
<evidence type="ECO:0000313" key="2">
    <source>
        <dbReference type="EMBL" id="MRV74960.1"/>
    </source>
</evidence>
<feature type="domain" description="Erythromycin biosynthesis protein CIII-like C-terminal" evidence="1">
    <location>
        <begin position="305"/>
        <end position="407"/>
    </location>
</feature>
<evidence type="ECO:0000259" key="1">
    <source>
        <dbReference type="Pfam" id="PF06722"/>
    </source>
</evidence>
<sequence length="430" mass="46412">MKIGMQTWGSHGDIRPFLALAEGLQTAGHDVTLVITCVDSAAYAGITSAAGVQLRIIASPVIAPDEAERIGAAAVRMRNPMTQVASLMDHCYLPAEEPMFVAARQLSTECDVLIGHYFLHPLHVAAEHAGKPYVSIVLSHAAVPSACNCPVNHPFGRAGNRFLWWLTRTAMQRALSRYSNRLRKRMNLPLVRDVVNEVWLSRRLTLVGVSPAICARQPDWPQAVQVTGFLDMPNMPLEGDIGAELAAFLAAGEAPVYMTTGSWMPRDIALQSNTLQLFTQAARLAGCRAIIQSRDAQACGFTSDNNILYIGAAPHHAVFPRCRAVVHHGGAGTTQSVTLAGMPSVVLAHISEQEHWGRELQRLGCAGKPLHVRSVTPRKLAARITEVLQSPSMAQQAQAVARAMAQENGVAAAVRIIGETFGREGRRIAA</sequence>
<dbReference type="InterPro" id="IPR050426">
    <property type="entry name" value="Glycosyltransferase_28"/>
</dbReference>
<comment type="caution">
    <text evidence="2">The sequence shown here is derived from an EMBL/GenBank/DDBJ whole genome shotgun (WGS) entry which is preliminary data.</text>
</comment>
<dbReference type="InterPro" id="IPR010610">
    <property type="entry name" value="EryCIII-like_C"/>
</dbReference>
<dbReference type="Pfam" id="PF06722">
    <property type="entry name" value="EryCIII-like_C"/>
    <property type="match status" value="1"/>
</dbReference>
<dbReference type="GO" id="GO:0017000">
    <property type="term" value="P:antibiotic biosynthetic process"/>
    <property type="evidence" value="ECO:0007669"/>
    <property type="project" value="UniProtKB-ARBA"/>
</dbReference>
<proteinExistence type="predicted"/>
<gene>
    <name evidence="2" type="ORF">GJ700_24915</name>
</gene>